<gene>
    <name evidence="2" type="ORF">DFP72DRAFT_1067774</name>
</gene>
<dbReference type="Proteomes" id="UP000521943">
    <property type="component" value="Unassembled WGS sequence"/>
</dbReference>
<feature type="region of interest" description="Disordered" evidence="1">
    <location>
        <begin position="1"/>
        <end position="29"/>
    </location>
</feature>
<dbReference type="EMBL" id="JACGCI010000030">
    <property type="protein sequence ID" value="KAF6755497.1"/>
    <property type="molecule type" value="Genomic_DNA"/>
</dbReference>
<comment type="caution">
    <text evidence="2">The sequence shown here is derived from an EMBL/GenBank/DDBJ whole genome shotgun (WGS) entry which is preliminary data.</text>
</comment>
<dbReference type="AlphaFoldDB" id="A0A8H6I042"/>
<sequence length="163" mass="17987">MPIWSGIQDRPSRRKNSRPDPSSPPLKPRAIISGAVLDLRFSLKLTVSEPRLIEEPSNNAKQSQTQTRARRERNNLTRAYLAGLESETPTFDTERCQPQADARSERNDLTRSCPSGLESKIGRQGPHPQTQELTSRSKLSAPETKSNNIGGGLGSKTATRGRV</sequence>
<evidence type="ECO:0000313" key="2">
    <source>
        <dbReference type="EMBL" id="KAF6755497.1"/>
    </source>
</evidence>
<name>A0A8H6I042_9AGAR</name>
<evidence type="ECO:0000313" key="3">
    <source>
        <dbReference type="Proteomes" id="UP000521943"/>
    </source>
</evidence>
<feature type="compositionally biased region" description="Polar residues" evidence="1">
    <location>
        <begin position="56"/>
        <end position="67"/>
    </location>
</feature>
<keyword evidence="3" id="KW-1185">Reference proteome</keyword>
<reference evidence="2 3" key="1">
    <citation type="submission" date="2020-07" db="EMBL/GenBank/DDBJ databases">
        <title>Comparative genomics of pyrophilous fungi reveals a link between fire events and developmental genes.</title>
        <authorList>
            <consortium name="DOE Joint Genome Institute"/>
            <person name="Steindorff A.S."/>
            <person name="Carver A."/>
            <person name="Calhoun S."/>
            <person name="Stillman K."/>
            <person name="Liu H."/>
            <person name="Lipzen A."/>
            <person name="Pangilinan J."/>
            <person name="Labutti K."/>
            <person name="Bruns T.D."/>
            <person name="Grigoriev I.V."/>
        </authorList>
    </citation>
    <scope>NUCLEOTIDE SEQUENCE [LARGE SCALE GENOMIC DNA]</scope>
    <source>
        <strain evidence="2 3">CBS 144469</strain>
    </source>
</reference>
<organism evidence="2 3">
    <name type="scientific">Ephemerocybe angulata</name>
    <dbReference type="NCBI Taxonomy" id="980116"/>
    <lineage>
        <taxon>Eukaryota</taxon>
        <taxon>Fungi</taxon>
        <taxon>Dikarya</taxon>
        <taxon>Basidiomycota</taxon>
        <taxon>Agaricomycotina</taxon>
        <taxon>Agaricomycetes</taxon>
        <taxon>Agaricomycetidae</taxon>
        <taxon>Agaricales</taxon>
        <taxon>Agaricineae</taxon>
        <taxon>Psathyrellaceae</taxon>
        <taxon>Ephemerocybe</taxon>
    </lineage>
</organism>
<feature type="region of interest" description="Disordered" evidence="1">
    <location>
        <begin position="49"/>
        <end position="163"/>
    </location>
</feature>
<proteinExistence type="predicted"/>
<evidence type="ECO:0000256" key="1">
    <source>
        <dbReference type="SAM" id="MobiDB-lite"/>
    </source>
</evidence>
<protein>
    <submittedName>
        <fullName evidence="2">Uncharacterized protein</fullName>
    </submittedName>
</protein>
<accession>A0A8H6I042</accession>
<feature type="compositionally biased region" description="Polar residues" evidence="1">
    <location>
        <begin position="127"/>
        <end position="148"/>
    </location>
</feature>